<comment type="caution">
    <text evidence="2">The sequence shown here is derived from an EMBL/GenBank/DDBJ whole genome shotgun (WGS) entry which is preliminary data.</text>
</comment>
<accession>A0A7C4ATF3</accession>
<dbReference type="AlphaFoldDB" id="A0A7C4ATF3"/>
<feature type="signal peptide" evidence="1">
    <location>
        <begin position="1"/>
        <end position="23"/>
    </location>
</feature>
<dbReference type="EMBL" id="DTGT01000432">
    <property type="protein sequence ID" value="HGH62246.1"/>
    <property type="molecule type" value="Genomic_DNA"/>
</dbReference>
<reference evidence="2" key="1">
    <citation type="journal article" date="2020" name="mSystems">
        <title>Genome- and Community-Level Interaction Insights into Carbon Utilization and Element Cycling Functions of Hydrothermarchaeota in Hydrothermal Sediment.</title>
        <authorList>
            <person name="Zhou Z."/>
            <person name="Liu Y."/>
            <person name="Xu W."/>
            <person name="Pan J."/>
            <person name="Luo Z.H."/>
            <person name="Li M."/>
        </authorList>
    </citation>
    <scope>NUCLEOTIDE SEQUENCE [LARGE SCALE GENOMIC DNA]</scope>
    <source>
        <strain evidence="2">SpSt-769</strain>
    </source>
</reference>
<name>A0A7C4ATF3_9BACT</name>
<gene>
    <name evidence="2" type="ORF">ENV54_13230</name>
</gene>
<protein>
    <submittedName>
        <fullName evidence="2">Uncharacterized protein</fullName>
    </submittedName>
</protein>
<keyword evidence="1" id="KW-0732">Signal</keyword>
<sequence length="346" mass="37584">MLRRSAISLFMLFVFAAALGAMAYAESASPQNDAAVGAGIDYTATYKGIAKVKPPAPTPVPATSTPAKVKPFSGVISGFEGLSRYNPVTWGPECVVPIPAKGQFLIGPKIFFSRIRGDARKDLVAATTPTHGLVDLEDHLGFKRRGNVIWSIEALYQFRPQVGIRYSFTPMTLEASGNARTAFTFGGQSFSSGALVRSKWERFQHRAGILYNISYTTNSLTSFYADWLHIEDKLVVGGAGTGNTATAPVIWNDSKNLALLGLEFSKGLRNYRGNTLSLDCKAGIAFLDDSLGYEAEAGLTYLIPIKTGRFGFVKGGYQYMNLKTERTLETFNTSLDGAFVKIGFLF</sequence>
<evidence type="ECO:0000256" key="1">
    <source>
        <dbReference type="SAM" id="SignalP"/>
    </source>
</evidence>
<evidence type="ECO:0000313" key="2">
    <source>
        <dbReference type="EMBL" id="HGH62246.1"/>
    </source>
</evidence>
<proteinExistence type="predicted"/>
<feature type="chain" id="PRO_5027872183" evidence="1">
    <location>
        <begin position="24"/>
        <end position="346"/>
    </location>
</feature>
<organism evidence="2">
    <name type="scientific">Desulfomonile tiedjei</name>
    <dbReference type="NCBI Taxonomy" id="2358"/>
    <lineage>
        <taxon>Bacteria</taxon>
        <taxon>Pseudomonadati</taxon>
        <taxon>Thermodesulfobacteriota</taxon>
        <taxon>Desulfomonilia</taxon>
        <taxon>Desulfomonilales</taxon>
        <taxon>Desulfomonilaceae</taxon>
        <taxon>Desulfomonile</taxon>
    </lineage>
</organism>